<feature type="chain" id="PRO_5018680169" evidence="1">
    <location>
        <begin position="22"/>
        <end position="115"/>
    </location>
</feature>
<organism evidence="3 4">
    <name type="scientific">Oceaniradius stylonematis</name>
    <dbReference type="NCBI Taxonomy" id="2184161"/>
    <lineage>
        <taxon>Bacteria</taxon>
        <taxon>Pseudomonadati</taxon>
        <taxon>Pseudomonadota</taxon>
        <taxon>Alphaproteobacteria</taxon>
        <taxon>Hyphomicrobiales</taxon>
        <taxon>Ahrensiaceae</taxon>
        <taxon>Oceaniradius</taxon>
    </lineage>
</organism>
<dbReference type="InterPro" id="IPR019223">
    <property type="entry name" value="DUF2147"/>
</dbReference>
<evidence type="ECO:0000256" key="1">
    <source>
        <dbReference type="SAM" id="SignalP"/>
    </source>
</evidence>
<evidence type="ECO:0000313" key="4">
    <source>
        <dbReference type="Proteomes" id="UP000246132"/>
    </source>
</evidence>
<gene>
    <name evidence="3" type="ORF">DEM25_010805</name>
</gene>
<dbReference type="OrthoDB" id="9811671at2"/>
<dbReference type="Pfam" id="PF09917">
    <property type="entry name" value="DUF2147"/>
    <property type="match status" value="1"/>
</dbReference>
<accession>A0A3A8ABL8</accession>
<sequence length="115" mass="12106">MKTSLLALAVAVTMTATPALADAIVGTWRTGSGETARIAECGSAFCITLQTGTYAGQQIGRVSLSGNRYVGNITDPAEGRQYKGRARLSGNTLNMTGCFGVCTPITSRTEAWKRQ</sequence>
<dbReference type="RefSeq" id="WP_109767259.1">
    <property type="nucleotide sequence ID" value="NZ_QFWV02000006.1"/>
</dbReference>
<evidence type="ECO:0000313" key="3">
    <source>
        <dbReference type="EMBL" id="RKF06728.1"/>
    </source>
</evidence>
<dbReference type="Gene3D" id="2.40.128.520">
    <property type="match status" value="1"/>
</dbReference>
<keyword evidence="4" id="KW-1185">Reference proteome</keyword>
<comment type="caution">
    <text evidence="3">The sequence shown here is derived from an EMBL/GenBank/DDBJ whole genome shotgun (WGS) entry which is preliminary data.</text>
</comment>
<feature type="signal peptide" evidence="1">
    <location>
        <begin position="1"/>
        <end position="21"/>
    </location>
</feature>
<proteinExistence type="predicted"/>
<protein>
    <submittedName>
        <fullName evidence="3">DUF2147 domain-containing protein</fullName>
    </submittedName>
</protein>
<keyword evidence="1" id="KW-0732">Signal</keyword>
<reference evidence="3 4" key="1">
    <citation type="journal article" date="2018" name="Int. J. Syst. Bacteriol.">
        <title>Oceaniradius stylonemae gen. nov., sp. nov., isolated from a red alga, Stylonema cornu-cervi.</title>
        <authorList>
            <person name="Jeong S."/>
        </authorList>
    </citation>
    <scope>NUCLEOTIDE SEQUENCE [LARGE SCALE GENOMIC DNA]</scope>
    <source>
        <strain evidence="3 4">StC1</strain>
    </source>
</reference>
<name>A0A3A8ABL8_9HYPH</name>
<feature type="domain" description="DUF2147" evidence="2">
    <location>
        <begin position="65"/>
        <end position="114"/>
    </location>
</feature>
<dbReference type="EMBL" id="QFWV02000006">
    <property type="protein sequence ID" value="RKF06728.1"/>
    <property type="molecule type" value="Genomic_DNA"/>
</dbReference>
<dbReference type="AlphaFoldDB" id="A0A3A8ABL8"/>
<evidence type="ECO:0000259" key="2">
    <source>
        <dbReference type="Pfam" id="PF09917"/>
    </source>
</evidence>
<dbReference type="Proteomes" id="UP000246132">
    <property type="component" value="Unassembled WGS sequence"/>
</dbReference>